<gene>
    <name evidence="1" type="ORF">ACFPWU_09705</name>
</gene>
<proteinExistence type="predicted"/>
<evidence type="ECO:0000313" key="1">
    <source>
        <dbReference type="EMBL" id="MFC6153931.1"/>
    </source>
</evidence>
<dbReference type="EMBL" id="JBHSQI010000005">
    <property type="protein sequence ID" value="MFC6153931.1"/>
    <property type="molecule type" value="Genomic_DNA"/>
</dbReference>
<accession>A0ABW1QZY1</accession>
<comment type="caution">
    <text evidence="1">The sequence shown here is derived from an EMBL/GenBank/DDBJ whole genome shotgun (WGS) entry which is preliminary data.</text>
</comment>
<reference evidence="2" key="1">
    <citation type="journal article" date="2019" name="Int. J. Syst. Evol. Microbiol.">
        <title>The Global Catalogue of Microorganisms (GCM) 10K type strain sequencing project: providing services to taxonomists for standard genome sequencing and annotation.</title>
        <authorList>
            <consortium name="The Broad Institute Genomics Platform"/>
            <consortium name="The Broad Institute Genome Sequencing Center for Infectious Disease"/>
            <person name="Wu L."/>
            <person name="Ma J."/>
        </authorList>
    </citation>
    <scope>NUCLEOTIDE SEQUENCE [LARGE SCALE GENOMIC DNA]</scope>
    <source>
        <strain evidence="2">DFY28</strain>
    </source>
</reference>
<name>A0ABW1QZY1_9ACTN</name>
<dbReference type="Proteomes" id="UP001596098">
    <property type="component" value="Unassembled WGS sequence"/>
</dbReference>
<dbReference type="RefSeq" id="WP_128221844.1">
    <property type="nucleotide sequence ID" value="NZ_CP034929.1"/>
</dbReference>
<sequence length="111" mass="11881">MLWSVKAVFFNREAGIQGVAQACHDNAIALQDLRSTTGRRGQVVDEIVLASSDGWTSRRIGDLMAAAGAATVQVIAVDADHPEAHLNAERKARLAHPGGTRRNWHGMRAAG</sequence>
<organism evidence="1 2">
    <name type="scientific">Nocardioides yefusunii</name>
    <dbReference type="NCBI Taxonomy" id="2500546"/>
    <lineage>
        <taxon>Bacteria</taxon>
        <taxon>Bacillati</taxon>
        <taxon>Actinomycetota</taxon>
        <taxon>Actinomycetes</taxon>
        <taxon>Propionibacteriales</taxon>
        <taxon>Nocardioidaceae</taxon>
        <taxon>Nocardioides</taxon>
    </lineage>
</organism>
<protein>
    <submittedName>
        <fullName evidence="1">Uncharacterized protein</fullName>
    </submittedName>
</protein>
<evidence type="ECO:0000313" key="2">
    <source>
        <dbReference type="Proteomes" id="UP001596098"/>
    </source>
</evidence>
<keyword evidence="2" id="KW-1185">Reference proteome</keyword>